<organism evidence="1 2">
    <name type="scientific">Flagellimonas maritima</name>
    <dbReference type="NCBI Taxonomy" id="1383885"/>
    <lineage>
        <taxon>Bacteria</taxon>
        <taxon>Pseudomonadati</taxon>
        <taxon>Bacteroidota</taxon>
        <taxon>Flavobacteriia</taxon>
        <taxon>Flavobacteriales</taxon>
        <taxon>Flavobacteriaceae</taxon>
        <taxon>Flagellimonas</taxon>
    </lineage>
</organism>
<dbReference type="KEGG" id="spon:HME9304_02181"/>
<dbReference type="Proteomes" id="UP000248536">
    <property type="component" value="Chromosome"/>
</dbReference>
<evidence type="ECO:0000313" key="1">
    <source>
        <dbReference type="EMBL" id="AWX45171.1"/>
    </source>
</evidence>
<keyword evidence="2" id="KW-1185">Reference proteome</keyword>
<evidence type="ECO:0000313" key="2">
    <source>
        <dbReference type="Proteomes" id="UP000248536"/>
    </source>
</evidence>
<gene>
    <name evidence="1" type="ORF">HME9304_02181</name>
</gene>
<dbReference type="EMBL" id="CP030104">
    <property type="protein sequence ID" value="AWX45171.1"/>
    <property type="molecule type" value="Genomic_DNA"/>
</dbReference>
<protein>
    <recommendedName>
        <fullName evidence="3">Tetratricopeptide repeat protein</fullName>
    </recommendedName>
</protein>
<reference evidence="1 2" key="1">
    <citation type="submission" date="2018-06" db="EMBL/GenBank/DDBJ databases">
        <title>Spongiibacterium sp. HME9304 Genome sequencing and assembly.</title>
        <authorList>
            <person name="Kang H."/>
            <person name="Kim H."/>
            <person name="Joh K."/>
        </authorList>
    </citation>
    <scope>NUCLEOTIDE SEQUENCE [LARGE SCALE GENOMIC DNA]</scope>
    <source>
        <strain evidence="1 2">HME9304</strain>
    </source>
</reference>
<proteinExistence type="predicted"/>
<dbReference type="AlphaFoldDB" id="A0A2Z4LTA2"/>
<evidence type="ECO:0008006" key="3">
    <source>
        <dbReference type="Google" id="ProtNLM"/>
    </source>
</evidence>
<dbReference type="OrthoDB" id="1150971at2"/>
<name>A0A2Z4LTA2_9FLAO</name>
<sequence>MKKIIVAILMICFGVIAYKTIYIKEEGELFDYNLKKSSAISKGSLFTSPESTIEESLKESKKNNNIDKFLDLEKQLQNEYNKTSSSLVLYWQAYLGYAKSRYYNELGYMDKAKEEILGSVEILERITLKNSDDYALLGMLQGFAIPFLKKQKVVVYSIKARKNIAESLKLDSTNVRGHFVAANNDAYTPKEFGGGQIIEKHLKKAIELSPKTSKNSFSPSWGKIESYSLLIFHYRQIGEMDKADNLLKRFNKLYPEQEIMGFEID</sequence>
<accession>A0A2Z4LTA2</accession>
<dbReference type="RefSeq" id="WP_112378584.1">
    <property type="nucleotide sequence ID" value="NZ_CP030104.1"/>
</dbReference>